<protein>
    <submittedName>
        <fullName evidence="2">GlyGly-CTERM sorting domain-containing protein</fullName>
    </submittedName>
</protein>
<dbReference type="AlphaFoldDB" id="A0AAC9BAC0"/>
<dbReference type="SUPFAM" id="SSF50939">
    <property type="entry name" value="Sialidases"/>
    <property type="match status" value="1"/>
</dbReference>
<accession>A0AAC9BAC0</accession>
<dbReference type="RefSeq" id="WP_064339715.1">
    <property type="nucleotide sequence ID" value="NZ_CP014774.1"/>
</dbReference>
<evidence type="ECO:0000313" key="3">
    <source>
        <dbReference type="Proteomes" id="UP000076809"/>
    </source>
</evidence>
<name>A0AAC9BAC0_AERVE</name>
<organism evidence="2 3">
    <name type="scientific">Aeromonas veronii</name>
    <dbReference type="NCBI Taxonomy" id="654"/>
    <lineage>
        <taxon>Bacteria</taxon>
        <taxon>Pseudomonadati</taxon>
        <taxon>Pseudomonadota</taxon>
        <taxon>Gammaproteobacteria</taxon>
        <taxon>Aeromonadales</taxon>
        <taxon>Aeromonadaceae</taxon>
        <taxon>Aeromonas</taxon>
    </lineage>
</organism>
<gene>
    <name evidence="2" type="ORF">WM43_18905</name>
</gene>
<evidence type="ECO:0000313" key="2">
    <source>
        <dbReference type="EMBL" id="ANB54570.1"/>
    </source>
</evidence>
<reference evidence="2 3" key="1">
    <citation type="journal article" date="2016" name="J. Clin. Microbiol.">
        <title>Detection and Whole-Genome Sequencing of Carbapenemase-Producing Aeromonas hydrophila Isolates from Routine Perirectal Surveillance Culture.</title>
        <authorList>
            <person name="Hughes H.Y."/>
            <person name="Conlan S.P."/>
            <person name="Lau A.F."/>
            <person name="Dekker J.P."/>
            <person name="Michelin A.V."/>
            <person name="Youn J.H."/>
            <person name="Henderson D.K."/>
            <person name="Frank K.M."/>
            <person name="Segre J.A."/>
            <person name="Palmore T.N."/>
        </authorList>
    </citation>
    <scope>NUCLEOTIDE SEQUENCE [LARGE SCALE GENOMIC DNA]</scope>
    <source>
        <strain evidence="2 3">AVNIH1</strain>
    </source>
</reference>
<keyword evidence="1" id="KW-1133">Transmembrane helix</keyword>
<dbReference type="NCBIfam" id="TIGR03501">
    <property type="entry name" value="GlyGly_CTERM"/>
    <property type="match status" value="1"/>
</dbReference>
<dbReference type="InterPro" id="IPR020008">
    <property type="entry name" value="GlyGly_CTERM"/>
</dbReference>
<dbReference type="EMBL" id="CP014774">
    <property type="protein sequence ID" value="ANB54570.1"/>
    <property type="molecule type" value="Genomic_DNA"/>
</dbReference>
<dbReference type="InterPro" id="IPR036278">
    <property type="entry name" value="Sialidase_sf"/>
</dbReference>
<keyword evidence="1" id="KW-0472">Membrane</keyword>
<evidence type="ECO:0000256" key="1">
    <source>
        <dbReference type="SAM" id="Phobius"/>
    </source>
</evidence>
<feature type="transmembrane region" description="Helical" evidence="1">
    <location>
        <begin position="162"/>
        <end position="182"/>
    </location>
</feature>
<keyword evidence="1" id="KW-0812">Transmembrane</keyword>
<sequence length="190" mass="20160">MLQQPELIKDEEKGDPWVNVPRTLNFRLVARDGKGGGAYDETSVEVVDTGSQTFKILPAPDQRILVGSPTTVNWQVAGTDGGRINCQRVDISYSNDEGKSWQPLVNGVNNNGAHEVTIPANADSAVRLKLACSDNIFYAITPKLATKSSDTPATQPESNGGGGGGGSTGLFALLGLGIAALLRRRETMSY</sequence>
<dbReference type="Proteomes" id="UP000076809">
    <property type="component" value="Chromosome"/>
</dbReference>
<proteinExistence type="predicted"/>